<evidence type="ECO:0000313" key="8">
    <source>
        <dbReference type="Proteomes" id="UP000298327"/>
    </source>
</evidence>
<evidence type="ECO:0000256" key="2">
    <source>
        <dbReference type="ARBA" id="ARBA00022729"/>
    </source>
</evidence>
<dbReference type="SUPFAM" id="SSF48452">
    <property type="entry name" value="TPR-like"/>
    <property type="match status" value="1"/>
</dbReference>
<keyword evidence="2" id="KW-0732">Signal</keyword>
<dbReference type="Pfam" id="PF13432">
    <property type="entry name" value="TPR_16"/>
    <property type="match status" value="1"/>
</dbReference>
<reference evidence="7 8" key="1">
    <citation type="submission" date="2019-02" db="EMBL/GenBank/DDBJ databases">
        <title>Genome sequencing of the rare red list fungi Dentipellis fragilis.</title>
        <authorList>
            <person name="Buettner E."/>
            <person name="Kellner H."/>
        </authorList>
    </citation>
    <scope>NUCLEOTIDE SEQUENCE [LARGE SCALE GENOMIC DNA]</scope>
    <source>
        <strain evidence="7 8">DSM 105465</strain>
    </source>
</reference>
<name>A0A4Y9Y6R0_9AGAM</name>
<dbReference type="CDD" id="cd06257">
    <property type="entry name" value="DnaJ"/>
    <property type="match status" value="1"/>
</dbReference>
<dbReference type="GO" id="GO:0005783">
    <property type="term" value="C:endoplasmic reticulum"/>
    <property type="evidence" value="ECO:0007669"/>
    <property type="project" value="UniProtKB-SubCell"/>
</dbReference>
<dbReference type="Gene3D" id="1.25.40.10">
    <property type="entry name" value="Tetratricopeptide repeat domain"/>
    <property type="match status" value="1"/>
</dbReference>
<feature type="region of interest" description="Disordered" evidence="5">
    <location>
        <begin position="175"/>
        <end position="200"/>
    </location>
</feature>
<dbReference type="OrthoDB" id="1726119at2759"/>
<proteinExistence type="predicted"/>
<feature type="repeat" description="TPR" evidence="4">
    <location>
        <begin position="336"/>
        <end position="369"/>
    </location>
</feature>
<feature type="domain" description="J" evidence="6">
    <location>
        <begin position="704"/>
        <end position="765"/>
    </location>
</feature>
<dbReference type="InterPro" id="IPR019734">
    <property type="entry name" value="TPR_rpt"/>
</dbReference>
<evidence type="ECO:0000256" key="4">
    <source>
        <dbReference type="PROSITE-ProRule" id="PRU00339"/>
    </source>
</evidence>
<evidence type="ECO:0000256" key="1">
    <source>
        <dbReference type="ARBA" id="ARBA00004240"/>
    </source>
</evidence>
<evidence type="ECO:0000313" key="7">
    <source>
        <dbReference type="EMBL" id="TFY57267.1"/>
    </source>
</evidence>
<sequence>MSWTTAARLSRTQCNVAIFIGEKPTQSSNIVGIALARILLSRAYSCFFPHVVYFLSEPDEAVSGLGVEVRLLSPSTQDLQYIEKALHGVNVLMDLSLGRVSASRRILDACLSVGVSVYFYPTYASRAPEIPAACQTSRLFEQSAKEALSQSTRVSKTQTVVVDVGCLMEELQSSITSTSKGHSHRTVTAETSPGSEKTGGVACTATNDIVTALAELSILAMSSRSRVPDHVRIAGDVYPPGSKGIENENELIILTMECESWRNLNIRARDPVIPRKRSRAGKKSADVIETYPNAGALYPPGLLPLINTANALLSAGQFNDAARAYTEAIDQSPADYSLYYKRATAYFSMNRHSNALADYEKVLSLTSDSFDKAYYMKAKIYAKEGRWSEARDALKTYSAKNKSDKAAMELLLDVSDGEMATKKVAQAQRAKLWTACEEAATQALKTASYSTSLRQQRANCALAAGDYEQAVGDLTRLTHLNSASTAAFMRIFRLSYFYMPASATSPQSSSLTTLKQCLHYDPDSKPCKAAHRLVKSLDKSFAKLDKLMAAENWRSIIEFVLGTAPQDASPSAPGSGFLGTFDEAITSNVTPQLLDLPPTLPVPSPRRASPRRQEILRAVCRAYLQLGKARTGEIWCDELLNMQGADKDIDGLLGKGEALLVREQWEEAVRAFELAWDASGGGNREIHARLQKAQRLLKQSRQKDYYKVLSVSRDADAKTIKKAYRKATLTAHPDKGGSEAKMAAVNEAYEVLSKPELRQRFDNGDDPNDPTAQQGGNPFNGGGGFPGGHPFAHFFQQGSGGGGGGGFQFHFQRGH</sequence>
<comment type="subcellular location">
    <subcellularLocation>
        <location evidence="1">Endoplasmic reticulum</location>
    </subcellularLocation>
</comment>
<comment type="caution">
    <text evidence="7">The sequence shown here is derived from an EMBL/GenBank/DDBJ whole genome shotgun (WGS) entry which is preliminary data.</text>
</comment>
<dbReference type="InterPro" id="IPR001623">
    <property type="entry name" value="DnaJ_domain"/>
</dbReference>
<dbReference type="PANTHER" id="PTHR44140">
    <property type="entry name" value="LD25575P"/>
    <property type="match status" value="1"/>
</dbReference>
<feature type="compositionally biased region" description="Gly residues" evidence="5">
    <location>
        <begin position="778"/>
        <end position="787"/>
    </location>
</feature>
<dbReference type="PROSITE" id="PS50076">
    <property type="entry name" value="DNAJ_2"/>
    <property type="match status" value="1"/>
</dbReference>
<dbReference type="GO" id="GO:0051787">
    <property type="term" value="F:misfolded protein binding"/>
    <property type="evidence" value="ECO:0007669"/>
    <property type="project" value="TreeGrafter"/>
</dbReference>
<dbReference type="GO" id="GO:0034975">
    <property type="term" value="P:protein folding in endoplasmic reticulum"/>
    <property type="evidence" value="ECO:0007669"/>
    <property type="project" value="TreeGrafter"/>
</dbReference>
<evidence type="ECO:0000256" key="3">
    <source>
        <dbReference type="ARBA" id="ARBA00022824"/>
    </source>
</evidence>
<dbReference type="InterPro" id="IPR011990">
    <property type="entry name" value="TPR-like_helical_dom_sf"/>
</dbReference>
<dbReference type="SUPFAM" id="SSF46565">
    <property type="entry name" value="Chaperone J-domain"/>
    <property type="match status" value="1"/>
</dbReference>
<feature type="compositionally biased region" description="Polar residues" evidence="5">
    <location>
        <begin position="175"/>
        <end position="195"/>
    </location>
</feature>
<dbReference type="EMBL" id="SEOQ01000763">
    <property type="protein sequence ID" value="TFY57267.1"/>
    <property type="molecule type" value="Genomic_DNA"/>
</dbReference>
<accession>A0A4Y9Y6R0</accession>
<keyword evidence="8" id="KW-1185">Reference proteome</keyword>
<dbReference type="AlphaFoldDB" id="A0A4Y9Y6R0"/>
<gene>
    <name evidence="7" type="ORF">EVG20_g8613</name>
</gene>
<dbReference type="GO" id="GO:0051087">
    <property type="term" value="F:protein-folding chaperone binding"/>
    <property type="evidence" value="ECO:0007669"/>
    <property type="project" value="TreeGrafter"/>
</dbReference>
<dbReference type="Gene3D" id="1.10.287.110">
    <property type="entry name" value="DnaJ domain"/>
    <property type="match status" value="1"/>
</dbReference>
<keyword evidence="4" id="KW-0802">TPR repeat</keyword>
<dbReference type="InterPro" id="IPR051727">
    <property type="entry name" value="DnaJ_C3_Co-chaperones"/>
</dbReference>
<dbReference type="InterPro" id="IPR036869">
    <property type="entry name" value="J_dom_sf"/>
</dbReference>
<feature type="compositionally biased region" description="Low complexity" evidence="5">
    <location>
        <begin position="788"/>
        <end position="797"/>
    </location>
</feature>
<dbReference type="Proteomes" id="UP000298327">
    <property type="component" value="Unassembled WGS sequence"/>
</dbReference>
<protein>
    <recommendedName>
        <fullName evidence="6">J domain-containing protein</fullName>
    </recommendedName>
</protein>
<keyword evidence="3" id="KW-0256">Endoplasmic reticulum</keyword>
<dbReference type="STRING" id="205917.A0A4Y9Y6R0"/>
<dbReference type="PROSITE" id="PS50005">
    <property type="entry name" value="TPR"/>
    <property type="match status" value="1"/>
</dbReference>
<dbReference type="PRINTS" id="PR00625">
    <property type="entry name" value="JDOMAIN"/>
</dbReference>
<dbReference type="PANTHER" id="PTHR44140:SF2">
    <property type="entry name" value="LD25575P"/>
    <property type="match status" value="1"/>
</dbReference>
<dbReference type="SMART" id="SM00271">
    <property type="entry name" value="DnaJ"/>
    <property type="match status" value="1"/>
</dbReference>
<evidence type="ECO:0000259" key="6">
    <source>
        <dbReference type="PROSITE" id="PS50076"/>
    </source>
</evidence>
<dbReference type="SMART" id="SM00028">
    <property type="entry name" value="TPR"/>
    <property type="match status" value="5"/>
</dbReference>
<dbReference type="Pfam" id="PF00226">
    <property type="entry name" value="DnaJ"/>
    <property type="match status" value="1"/>
</dbReference>
<feature type="region of interest" description="Disordered" evidence="5">
    <location>
        <begin position="759"/>
        <end position="805"/>
    </location>
</feature>
<evidence type="ECO:0000256" key="5">
    <source>
        <dbReference type="SAM" id="MobiDB-lite"/>
    </source>
</evidence>
<organism evidence="7 8">
    <name type="scientific">Dentipellis fragilis</name>
    <dbReference type="NCBI Taxonomy" id="205917"/>
    <lineage>
        <taxon>Eukaryota</taxon>
        <taxon>Fungi</taxon>
        <taxon>Dikarya</taxon>
        <taxon>Basidiomycota</taxon>
        <taxon>Agaricomycotina</taxon>
        <taxon>Agaricomycetes</taxon>
        <taxon>Russulales</taxon>
        <taxon>Hericiaceae</taxon>
        <taxon>Dentipellis</taxon>
    </lineage>
</organism>